<protein>
    <submittedName>
        <fullName evidence="1">Uncharacterized protein</fullName>
    </submittedName>
</protein>
<sequence length="41" mass="4648">MRRLIGQPIKHFSLDGVRFRSKSLVVLHAAALARRMKDNSA</sequence>
<accession>A0A1R4IM88</accession>
<reference evidence="1 2" key="1">
    <citation type="submission" date="2017-02" db="EMBL/GenBank/DDBJ databases">
        <authorList>
            <person name="Peterson S.W."/>
        </authorList>
    </citation>
    <scope>NUCLEOTIDE SEQUENCE [LARGE SCALE GENOMIC DNA]</scope>
    <source>
        <strain evidence="1 2">42ea</strain>
    </source>
</reference>
<dbReference type="Proteomes" id="UP000195611">
    <property type="component" value="Unassembled WGS sequence"/>
</dbReference>
<gene>
    <name evidence="1" type="ORF">FM115_01740</name>
</gene>
<evidence type="ECO:0000313" key="2">
    <source>
        <dbReference type="Proteomes" id="UP000195611"/>
    </source>
</evidence>
<proteinExistence type="predicted"/>
<name>A0A1R4IM88_9LACT</name>
<dbReference type="EMBL" id="FUKW01000030">
    <property type="protein sequence ID" value="SJN20967.1"/>
    <property type="molecule type" value="Genomic_DNA"/>
</dbReference>
<evidence type="ECO:0000313" key="1">
    <source>
        <dbReference type="EMBL" id="SJN20967.1"/>
    </source>
</evidence>
<dbReference type="AlphaFoldDB" id="A0A1R4IM88"/>
<organism evidence="1 2">
    <name type="scientific">Marinilactibacillus psychrotolerans 42ea</name>
    <dbReference type="NCBI Taxonomy" id="1255609"/>
    <lineage>
        <taxon>Bacteria</taxon>
        <taxon>Bacillati</taxon>
        <taxon>Bacillota</taxon>
        <taxon>Bacilli</taxon>
        <taxon>Lactobacillales</taxon>
        <taxon>Carnobacteriaceae</taxon>
        <taxon>Marinilactibacillus</taxon>
    </lineage>
</organism>